<reference evidence="10 11" key="1">
    <citation type="submission" date="2019-07" db="EMBL/GenBank/DDBJ databases">
        <title>R&amp;d 2014.</title>
        <authorList>
            <person name="Klenk H.-P."/>
        </authorList>
    </citation>
    <scope>NUCLEOTIDE SEQUENCE [LARGE SCALE GENOMIC DNA]</scope>
    <source>
        <strain evidence="10 11">DSM 43194</strain>
    </source>
</reference>
<dbReference type="InterPro" id="IPR046373">
    <property type="entry name" value="Acyl-CoA_Oxase/DH_mid-dom_sf"/>
</dbReference>
<keyword evidence="5 6" id="KW-0560">Oxidoreductase</keyword>
<dbReference type="SUPFAM" id="SSF56645">
    <property type="entry name" value="Acyl-CoA dehydrogenase NM domain-like"/>
    <property type="match status" value="1"/>
</dbReference>
<dbReference type="PROSITE" id="PS00073">
    <property type="entry name" value="ACYL_COA_DH_2"/>
    <property type="match status" value="1"/>
</dbReference>
<dbReference type="InterPro" id="IPR036250">
    <property type="entry name" value="AcylCo_DH-like_C"/>
</dbReference>
<sequence>MTDDIREIRQLAAQVAAEVYAPMAAELDAERRPLPVEERRRLGELGFLGIALPEEFGGSGAPIAHALAVIEELGKVCRPAAFQVFESNTGPAQVINHLGTDEQRRRWLPDIVAGERTMAVAISEPDAGSAATDMRTAAKPVDDTYVINGTKRWISNGGEADLYLVYTRLSDAPGSKGIGAIVVEKGTPGLSFGPQEKLMGFRGIPSADVILEDVVAPAADVVVPAGGFGKLFGVFSIERLGNSTMSLAVAQAALDRTIAYVQEREQFGKPLVEFQSVQTVLADMVLQVEGARALLEKAADTARAGLPDPLRVSLAKCTANEMAKRVTDLGMQLHGGNGYTEEYGLERLHRDAHGWAIAGGTPAMQRTRIVSELLGRRFDQRR</sequence>
<dbReference type="InterPro" id="IPR006089">
    <property type="entry name" value="Acyl-CoA_DH_CS"/>
</dbReference>
<keyword evidence="4 6" id="KW-0274">FAD</keyword>
<dbReference type="InterPro" id="IPR037069">
    <property type="entry name" value="AcylCoA_DH/ox_N_sf"/>
</dbReference>
<protein>
    <submittedName>
        <fullName evidence="10">Butyryl-CoA dehydrogenase</fullName>
    </submittedName>
</protein>
<feature type="domain" description="Acyl-CoA oxidase/dehydrogenase middle" evidence="8">
    <location>
        <begin position="119"/>
        <end position="214"/>
    </location>
</feature>
<evidence type="ECO:0000256" key="4">
    <source>
        <dbReference type="ARBA" id="ARBA00022827"/>
    </source>
</evidence>
<dbReference type="Gene3D" id="1.10.540.10">
    <property type="entry name" value="Acyl-CoA dehydrogenase/oxidase, N-terminal domain"/>
    <property type="match status" value="1"/>
</dbReference>
<gene>
    <name evidence="10" type="ORF">JD82_01468</name>
</gene>
<dbReference type="PANTHER" id="PTHR43884:SF12">
    <property type="entry name" value="ISOVALERYL-COA DEHYDROGENASE, MITOCHONDRIAL-RELATED"/>
    <property type="match status" value="1"/>
</dbReference>
<dbReference type="PIRSF" id="PIRSF016578">
    <property type="entry name" value="HsaA"/>
    <property type="match status" value="1"/>
</dbReference>
<comment type="similarity">
    <text evidence="2 6">Belongs to the acyl-CoA dehydrogenase family.</text>
</comment>
<name>A0A660C7U6_9PSEU</name>
<keyword evidence="3 6" id="KW-0285">Flavoprotein</keyword>
<dbReference type="OrthoDB" id="9770681at2"/>
<feature type="domain" description="Acyl-CoA dehydrogenase/oxidase C-terminal" evidence="7">
    <location>
        <begin position="227"/>
        <end position="373"/>
    </location>
</feature>
<dbReference type="GO" id="GO:0050660">
    <property type="term" value="F:flavin adenine dinucleotide binding"/>
    <property type="evidence" value="ECO:0007669"/>
    <property type="project" value="InterPro"/>
</dbReference>
<dbReference type="GO" id="GO:0033539">
    <property type="term" value="P:fatty acid beta-oxidation using acyl-CoA dehydrogenase"/>
    <property type="evidence" value="ECO:0007669"/>
    <property type="project" value="TreeGrafter"/>
</dbReference>
<dbReference type="RefSeq" id="WP_030530684.1">
    <property type="nucleotide sequence ID" value="NZ_JOIJ01000002.1"/>
</dbReference>
<dbReference type="FunFam" id="1.20.140.10:FF:000001">
    <property type="entry name" value="Acyl-CoA dehydrogenase"/>
    <property type="match status" value="1"/>
</dbReference>
<dbReference type="Pfam" id="PF02770">
    <property type="entry name" value="Acyl-CoA_dh_M"/>
    <property type="match status" value="1"/>
</dbReference>
<evidence type="ECO:0000259" key="9">
    <source>
        <dbReference type="Pfam" id="PF02771"/>
    </source>
</evidence>
<dbReference type="PANTHER" id="PTHR43884">
    <property type="entry name" value="ACYL-COA DEHYDROGENASE"/>
    <property type="match status" value="1"/>
</dbReference>
<dbReference type="InterPro" id="IPR006091">
    <property type="entry name" value="Acyl-CoA_Oxase/DH_mid-dom"/>
</dbReference>
<evidence type="ECO:0000259" key="8">
    <source>
        <dbReference type="Pfam" id="PF02770"/>
    </source>
</evidence>
<evidence type="ECO:0000313" key="11">
    <source>
        <dbReference type="Proteomes" id="UP000317303"/>
    </source>
</evidence>
<dbReference type="SUPFAM" id="SSF47203">
    <property type="entry name" value="Acyl-CoA dehydrogenase C-terminal domain-like"/>
    <property type="match status" value="1"/>
</dbReference>
<dbReference type="InterPro" id="IPR009075">
    <property type="entry name" value="AcylCo_DH/oxidase_C"/>
</dbReference>
<evidence type="ECO:0000256" key="2">
    <source>
        <dbReference type="ARBA" id="ARBA00009347"/>
    </source>
</evidence>
<organism evidence="10 11">
    <name type="scientific">Prauserella rugosa</name>
    <dbReference type="NCBI Taxonomy" id="43354"/>
    <lineage>
        <taxon>Bacteria</taxon>
        <taxon>Bacillati</taxon>
        <taxon>Actinomycetota</taxon>
        <taxon>Actinomycetes</taxon>
        <taxon>Pseudonocardiales</taxon>
        <taxon>Pseudonocardiaceae</taxon>
        <taxon>Prauserella</taxon>
    </lineage>
</organism>
<dbReference type="Gene3D" id="2.40.110.10">
    <property type="entry name" value="Butyryl-CoA Dehydrogenase, subunit A, domain 2"/>
    <property type="match status" value="1"/>
</dbReference>
<evidence type="ECO:0000256" key="5">
    <source>
        <dbReference type="ARBA" id="ARBA00023002"/>
    </source>
</evidence>
<dbReference type="EMBL" id="VLJV01000001">
    <property type="protein sequence ID" value="TWH19640.1"/>
    <property type="molecule type" value="Genomic_DNA"/>
</dbReference>
<comment type="caution">
    <text evidence="10">The sequence shown here is derived from an EMBL/GenBank/DDBJ whole genome shotgun (WGS) entry which is preliminary data.</text>
</comment>
<dbReference type="InterPro" id="IPR013786">
    <property type="entry name" value="AcylCoA_DH/ox_N"/>
</dbReference>
<dbReference type="InterPro" id="IPR009100">
    <property type="entry name" value="AcylCoA_DH/oxidase_NM_dom_sf"/>
</dbReference>
<evidence type="ECO:0000259" key="7">
    <source>
        <dbReference type="Pfam" id="PF00441"/>
    </source>
</evidence>
<keyword evidence="11" id="KW-1185">Reference proteome</keyword>
<accession>A0A660C7U6</accession>
<dbReference type="Pfam" id="PF00441">
    <property type="entry name" value="Acyl-CoA_dh_1"/>
    <property type="match status" value="1"/>
</dbReference>
<dbReference type="Gene3D" id="1.20.140.10">
    <property type="entry name" value="Butyryl-CoA Dehydrogenase, subunit A, domain 3"/>
    <property type="match status" value="1"/>
</dbReference>
<evidence type="ECO:0000313" key="10">
    <source>
        <dbReference type="EMBL" id="TWH19640.1"/>
    </source>
</evidence>
<dbReference type="GO" id="GO:0003995">
    <property type="term" value="F:acyl-CoA dehydrogenase activity"/>
    <property type="evidence" value="ECO:0007669"/>
    <property type="project" value="InterPro"/>
</dbReference>
<dbReference type="GO" id="GO:0046359">
    <property type="term" value="P:butyrate catabolic process"/>
    <property type="evidence" value="ECO:0007669"/>
    <property type="project" value="TreeGrafter"/>
</dbReference>
<proteinExistence type="inferred from homology"/>
<evidence type="ECO:0000256" key="6">
    <source>
        <dbReference type="RuleBase" id="RU362125"/>
    </source>
</evidence>
<evidence type="ECO:0000256" key="3">
    <source>
        <dbReference type="ARBA" id="ARBA00022630"/>
    </source>
</evidence>
<evidence type="ECO:0000256" key="1">
    <source>
        <dbReference type="ARBA" id="ARBA00001974"/>
    </source>
</evidence>
<comment type="cofactor">
    <cofactor evidence="1 6">
        <name>FAD</name>
        <dbReference type="ChEBI" id="CHEBI:57692"/>
    </cofactor>
</comment>
<dbReference type="AlphaFoldDB" id="A0A660C7U6"/>
<dbReference type="Pfam" id="PF02771">
    <property type="entry name" value="Acyl-CoA_dh_N"/>
    <property type="match status" value="1"/>
</dbReference>
<feature type="domain" description="Acyl-CoA dehydrogenase/oxidase N-terminal" evidence="9">
    <location>
        <begin position="2"/>
        <end position="115"/>
    </location>
</feature>
<dbReference type="Proteomes" id="UP000317303">
    <property type="component" value="Unassembled WGS sequence"/>
</dbReference>